<accession>A0A3B4BP25</accession>
<dbReference type="Pfam" id="PF06473">
    <property type="entry name" value="FGF-BP1"/>
    <property type="match status" value="1"/>
</dbReference>
<dbReference type="PANTHER" id="PTHR15258">
    <property type="entry name" value="FGF BINDING PROTEIN-RELATED"/>
    <property type="match status" value="1"/>
</dbReference>
<evidence type="ECO:0000256" key="3">
    <source>
        <dbReference type="ARBA" id="ARBA00022525"/>
    </source>
</evidence>
<dbReference type="OrthoDB" id="8941648at2759"/>
<feature type="compositionally biased region" description="Low complexity" evidence="7">
    <location>
        <begin position="164"/>
        <end position="175"/>
    </location>
</feature>
<keyword evidence="9" id="KW-1185">Reference proteome</keyword>
<feature type="region of interest" description="Disordered" evidence="7">
    <location>
        <begin position="148"/>
        <end position="228"/>
    </location>
</feature>
<evidence type="ECO:0000256" key="1">
    <source>
        <dbReference type="ARBA" id="ARBA00004613"/>
    </source>
</evidence>
<dbReference type="OMA" id="RMASEYC"/>
<proteinExistence type="inferred from homology"/>
<reference evidence="8" key="3">
    <citation type="submission" date="2025-09" db="UniProtKB">
        <authorList>
            <consortium name="Ensembl"/>
        </authorList>
    </citation>
    <scope>IDENTIFICATION</scope>
</reference>
<protein>
    <recommendedName>
        <fullName evidence="10">Fibroblast growth factor binding protein 2a</fullName>
    </recommendedName>
</protein>
<name>A0A3B4BP25_PYGNA</name>
<dbReference type="STRING" id="42514.ENSPNAP00000001328"/>
<keyword evidence="4" id="KW-0732">Signal</keyword>
<dbReference type="Ensembl" id="ENSPNAT00000012352.2">
    <property type="protein sequence ID" value="ENSPNAP00000001328.2"/>
    <property type="gene ID" value="ENSPNAG00000008098.2"/>
</dbReference>
<keyword evidence="5" id="KW-1015">Disulfide bond</keyword>
<dbReference type="PANTHER" id="PTHR15258:SF1">
    <property type="entry name" value="FIBROBLAST GROWTH FACTOR-BINDING PROTEIN 2"/>
    <property type="match status" value="1"/>
</dbReference>
<evidence type="ECO:0000256" key="6">
    <source>
        <dbReference type="ARBA" id="ARBA00023183"/>
    </source>
</evidence>
<feature type="compositionally biased region" description="Pro residues" evidence="7">
    <location>
        <begin position="181"/>
        <end position="208"/>
    </location>
</feature>
<comment type="subcellular location">
    <subcellularLocation>
        <location evidence="1">Secreted</location>
    </subcellularLocation>
</comment>
<evidence type="ECO:0000256" key="2">
    <source>
        <dbReference type="ARBA" id="ARBA00008326"/>
    </source>
</evidence>
<evidence type="ECO:0000256" key="7">
    <source>
        <dbReference type="SAM" id="MobiDB-lite"/>
    </source>
</evidence>
<dbReference type="GO" id="GO:0019838">
    <property type="term" value="F:growth factor binding"/>
    <property type="evidence" value="ECO:0007669"/>
    <property type="project" value="UniProtKB-KW"/>
</dbReference>
<evidence type="ECO:0000256" key="5">
    <source>
        <dbReference type="ARBA" id="ARBA00023157"/>
    </source>
</evidence>
<reference evidence="8 9" key="1">
    <citation type="submission" date="2020-10" db="EMBL/GenBank/DDBJ databases">
        <title>Pygocentrus nattereri (red-bellied piranha) genome, fPygNat1, primary haplotype.</title>
        <authorList>
            <person name="Myers G."/>
            <person name="Meyer A."/>
            <person name="Karagic N."/>
            <person name="Pippel M."/>
            <person name="Winkler S."/>
            <person name="Tracey A."/>
            <person name="Wood J."/>
            <person name="Formenti G."/>
            <person name="Howe K."/>
            <person name="Fedrigo O."/>
            <person name="Jarvis E.D."/>
        </authorList>
    </citation>
    <scope>NUCLEOTIDE SEQUENCE [LARGE SCALE GENOMIC DNA]</scope>
</reference>
<dbReference type="GO" id="GO:0007267">
    <property type="term" value="P:cell-cell signaling"/>
    <property type="evidence" value="ECO:0007669"/>
    <property type="project" value="TreeGrafter"/>
</dbReference>
<dbReference type="GO" id="GO:0005737">
    <property type="term" value="C:cytoplasm"/>
    <property type="evidence" value="ECO:0007669"/>
    <property type="project" value="Ensembl"/>
</dbReference>
<dbReference type="Proteomes" id="UP001501920">
    <property type="component" value="Chromosome 22"/>
</dbReference>
<organism evidence="8 9">
    <name type="scientific">Pygocentrus nattereri</name>
    <name type="common">Red-bellied piranha</name>
    <dbReference type="NCBI Taxonomy" id="42514"/>
    <lineage>
        <taxon>Eukaryota</taxon>
        <taxon>Metazoa</taxon>
        <taxon>Chordata</taxon>
        <taxon>Craniata</taxon>
        <taxon>Vertebrata</taxon>
        <taxon>Euteleostomi</taxon>
        <taxon>Actinopterygii</taxon>
        <taxon>Neopterygii</taxon>
        <taxon>Teleostei</taxon>
        <taxon>Ostariophysi</taxon>
        <taxon>Characiformes</taxon>
        <taxon>Characoidei</taxon>
        <taxon>Pygocentrus</taxon>
    </lineage>
</organism>
<keyword evidence="3" id="KW-0964">Secreted</keyword>
<sequence length="252" mass="28536">MLHNSQIHHIHTCALAHKGPIQTKPHLHTLVALDCHNQLLQARSSILDEPIRFSTKAQDACTMVISGQGDFTKLRVSCKNKGKSYWCDYLGKPNLCRPYNNNPRHYFTQIMWEMRKISNACQGLRTYKPQMCRSAVDEAQMVFHNSWPKTFTPRPAQASQDRVQTQPKQPQPSKTGATSKPPTPPKVLPKPQQPAKPVSKPGPKPVQPRKPTKSTTPKPTAEAESRANKLAEEYCWRSLQGICAYFIGWFQN</sequence>
<evidence type="ECO:0000313" key="9">
    <source>
        <dbReference type="Proteomes" id="UP001501920"/>
    </source>
</evidence>
<dbReference type="InterPro" id="IPR010510">
    <property type="entry name" value="FGF1-bd"/>
</dbReference>
<dbReference type="GeneTree" id="ENSGT00940000154372"/>
<evidence type="ECO:0000256" key="4">
    <source>
        <dbReference type="ARBA" id="ARBA00022729"/>
    </source>
</evidence>
<dbReference type="GO" id="GO:0005576">
    <property type="term" value="C:extracellular region"/>
    <property type="evidence" value="ECO:0007669"/>
    <property type="project" value="UniProtKB-SubCell"/>
</dbReference>
<comment type="similarity">
    <text evidence="2">Belongs to the fibroblast growth factor-binding protein family.</text>
</comment>
<evidence type="ECO:0000313" key="8">
    <source>
        <dbReference type="Ensembl" id="ENSPNAP00000001328.2"/>
    </source>
</evidence>
<evidence type="ECO:0008006" key="10">
    <source>
        <dbReference type="Google" id="ProtNLM"/>
    </source>
</evidence>
<reference evidence="8" key="2">
    <citation type="submission" date="2025-08" db="UniProtKB">
        <authorList>
            <consortium name="Ensembl"/>
        </authorList>
    </citation>
    <scope>IDENTIFICATION</scope>
</reference>
<dbReference type="AlphaFoldDB" id="A0A3B4BP25"/>
<keyword evidence="6" id="KW-0340">Growth factor binding</keyword>